<dbReference type="SUPFAM" id="SSF53098">
    <property type="entry name" value="Ribonuclease H-like"/>
    <property type="match status" value="1"/>
</dbReference>
<protein>
    <submittedName>
        <fullName evidence="3">Ribonuclease H domain</fullName>
    </submittedName>
</protein>
<dbReference type="Pfam" id="PF13456">
    <property type="entry name" value="RVT_3"/>
    <property type="match status" value="1"/>
</dbReference>
<evidence type="ECO:0000256" key="1">
    <source>
        <dbReference type="SAM" id="MobiDB-lite"/>
    </source>
</evidence>
<evidence type="ECO:0000313" key="3">
    <source>
        <dbReference type="EMBL" id="OVA03334.1"/>
    </source>
</evidence>
<feature type="domain" description="RNase H type-1" evidence="2">
    <location>
        <begin position="609"/>
        <end position="763"/>
    </location>
</feature>
<accession>A0A200PYQ1</accession>
<dbReference type="Gene3D" id="3.30.420.10">
    <property type="entry name" value="Ribonuclease H-like superfamily/Ribonuclease H"/>
    <property type="match status" value="1"/>
</dbReference>
<dbReference type="Pfam" id="PF13966">
    <property type="entry name" value="zf-RVT"/>
    <property type="match status" value="1"/>
</dbReference>
<reference evidence="3 4" key="1">
    <citation type="journal article" date="2017" name="Mol. Plant">
        <title>The Genome of Medicinal Plant Macleaya cordata Provides New Insights into Benzylisoquinoline Alkaloids Metabolism.</title>
        <authorList>
            <person name="Liu X."/>
            <person name="Liu Y."/>
            <person name="Huang P."/>
            <person name="Ma Y."/>
            <person name="Qing Z."/>
            <person name="Tang Q."/>
            <person name="Cao H."/>
            <person name="Cheng P."/>
            <person name="Zheng Y."/>
            <person name="Yuan Z."/>
            <person name="Zhou Y."/>
            <person name="Liu J."/>
            <person name="Tang Z."/>
            <person name="Zhuo Y."/>
            <person name="Zhang Y."/>
            <person name="Yu L."/>
            <person name="Huang J."/>
            <person name="Yang P."/>
            <person name="Peng Q."/>
            <person name="Zhang J."/>
            <person name="Jiang W."/>
            <person name="Zhang Z."/>
            <person name="Lin K."/>
            <person name="Ro D.K."/>
            <person name="Chen X."/>
            <person name="Xiong X."/>
            <person name="Shang Y."/>
            <person name="Huang S."/>
            <person name="Zeng J."/>
        </authorList>
    </citation>
    <scope>NUCLEOTIDE SEQUENCE [LARGE SCALE GENOMIC DNA]</scope>
    <source>
        <strain evidence="4">cv. BLH2017</strain>
        <tissue evidence="3">Root</tissue>
    </source>
</reference>
<dbReference type="GO" id="GO:0003676">
    <property type="term" value="F:nucleic acid binding"/>
    <property type="evidence" value="ECO:0007669"/>
    <property type="project" value="InterPro"/>
</dbReference>
<dbReference type="Proteomes" id="UP000195402">
    <property type="component" value="Unassembled WGS sequence"/>
</dbReference>
<keyword evidence="4" id="KW-1185">Reference proteome</keyword>
<dbReference type="InterPro" id="IPR026960">
    <property type="entry name" value="RVT-Znf"/>
</dbReference>
<dbReference type="InterPro" id="IPR036397">
    <property type="entry name" value="RNaseH_sf"/>
</dbReference>
<dbReference type="InterPro" id="IPR012337">
    <property type="entry name" value="RNaseH-like_sf"/>
</dbReference>
<organism evidence="3 4">
    <name type="scientific">Macleaya cordata</name>
    <name type="common">Five-seeded plume-poppy</name>
    <name type="synonym">Bocconia cordata</name>
    <dbReference type="NCBI Taxonomy" id="56857"/>
    <lineage>
        <taxon>Eukaryota</taxon>
        <taxon>Viridiplantae</taxon>
        <taxon>Streptophyta</taxon>
        <taxon>Embryophyta</taxon>
        <taxon>Tracheophyta</taxon>
        <taxon>Spermatophyta</taxon>
        <taxon>Magnoliopsida</taxon>
        <taxon>Ranunculales</taxon>
        <taxon>Papaveraceae</taxon>
        <taxon>Papaveroideae</taxon>
        <taxon>Macleaya</taxon>
    </lineage>
</organism>
<name>A0A200PYQ1_MACCD</name>
<dbReference type="PROSITE" id="PS50879">
    <property type="entry name" value="RNASE_H_1"/>
    <property type="match status" value="1"/>
</dbReference>
<dbReference type="AlphaFoldDB" id="A0A200PYQ1"/>
<evidence type="ECO:0000313" key="4">
    <source>
        <dbReference type="Proteomes" id="UP000195402"/>
    </source>
</evidence>
<dbReference type="CDD" id="cd06222">
    <property type="entry name" value="RNase_H_like"/>
    <property type="match status" value="1"/>
</dbReference>
<dbReference type="OMA" id="ISHIYLE"/>
<dbReference type="InterPro" id="IPR044730">
    <property type="entry name" value="RNase_H-like_dom_plant"/>
</dbReference>
<sequence>MSSNCFKILNMGSPLESKQLMNPRPNIGSKWANPKQEKPISATNPATRLAYKLKRLKDYLKWWNINIFGNINLKLKDLEKAVDQAMLESDNDPADLDKLSKLITTQRDLDQYVNKNKSKIFLGGMSASQKHHISNLFGMSECSFPDSYLGVPIFPGSVKKCHVWHVVDRMQETLASWKGKLLSFQARLCLIKSVLCSIPIYNMAIYKWPKAVIWACERIMCNFLWTGDPASKKLITKAWHKLCCPKDEGGLGLTRLENINRALLLKLVWRITSHKDHWASFLKAKFQSRTGNWISYYKQSSIWGGLKWAIQGMEKKFGWIVGDGKDISLWHDAWCSTEPIADLISNNGSSFDHLARVSDIIANGQWSIPSTIADKFRLANINTSTIPPPLLGEDIRVWKPSLTGCYSVANGVEIHREKFLKIQWSKWIWRKCIHPSRSANIWKILSGCCATDKSLQDRGINIASRYSLCLKNIEDDTHLFWICPFAATIWSWIHELFGFQWNPYVQNFETVTAHATIRSAAIRDLWAAAITNVLTEIWHHRNSCIFNNSPASSRRVKSKILANFFECSILMKSTMHNRVEDLMIFKNLQINPRPAKPTRVIQCFWSLPDLDQLGIGCDGCSRGNPGPSGAGVILRDHTGNTISAMSAGLGICTNFVAELLAVILGLEWASDRGWSKIWVTSDSQTAIKCFASDKVSWFINSRWHNIRKKLTIKFSSVFRETNFAADTMSKRGANLPLGTKETFDHRPSFLDVENPNTCYFRFL</sequence>
<dbReference type="GO" id="GO:0004523">
    <property type="term" value="F:RNA-DNA hybrid ribonuclease activity"/>
    <property type="evidence" value="ECO:0007669"/>
    <property type="project" value="InterPro"/>
</dbReference>
<evidence type="ECO:0000259" key="2">
    <source>
        <dbReference type="PROSITE" id="PS50879"/>
    </source>
</evidence>
<dbReference type="OrthoDB" id="1740959at2759"/>
<dbReference type="InParanoid" id="A0A200PYQ1"/>
<comment type="caution">
    <text evidence="3">The sequence shown here is derived from an EMBL/GenBank/DDBJ whole genome shotgun (WGS) entry which is preliminary data.</text>
</comment>
<proteinExistence type="predicted"/>
<dbReference type="EMBL" id="MVGT01003729">
    <property type="protein sequence ID" value="OVA03334.1"/>
    <property type="molecule type" value="Genomic_DNA"/>
</dbReference>
<gene>
    <name evidence="3" type="ORF">BVC80_1507g15</name>
</gene>
<feature type="region of interest" description="Disordered" evidence="1">
    <location>
        <begin position="16"/>
        <end position="40"/>
    </location>
</feature>
<dbReference type="InterPro" id="IPR002156">
    <property type="entry name" value="RNaseH_domain"/>
</dbReference>
<dbReference type="PANTHER" id="PTHR33116:SF80">
    <property type="entry name" value="REVERSE TRANSCRIPTASE ZINC-BINDING DOMAIN-CONTAINING PROTEIN"/>
    <property type="match status" value="1"/>
</dbReference>
<dbReference type="PANTHER" id="PTHR33116">
    <property type="entry name" value="REVERSE TRANSCRIPTASE ZINC-BINDING DOMAIN-CONTAINING PROTEIN-RELATED-RELATED"/>
    <property type="match status" value="1"/>
</dbReference>